<dbReference type="SUPFAM" id="SSF56300">
    <property type="entry name" value="Metallo-dependent phosphatases"/>
    <property type="match status" value="1"/>
</dbReference>
<keyword evidence="8" id="KW-1185">Reference proteome</keyword>
<evidence type="ECO:0000313" key="7">
    <source>
        <dbReference type="EMBL" id="SFM19626.1"/>
    </source>
</evidence>
<evidence type="ECO:0000259" key="5">
    <source>
        <dbReference type="Pfam" id="PF00149"/>
    </source>
</evidence>
<dbReference type="EMBL" id="FOUA01000005">
    <property type="protein sequence ID" value="SFM19626.1"/>
    <property type="molecule type" value="Genomic_DNA"/>
</dbReference>
<sequence length="285" mass="31224">MSCEQKSTDQRIRPMSPPATITSTAAVQVVQLTDSHLFTAPDQRLLGLDTLASLHGVIDQVLEDMPQIDLVLATGDITQDGEEPAYQRFIEAMTRLPAPWHWIPGNHDDAARMAQLGAGHDFNQPWVDAGAWRIVLLDSSVPGSVGGHLDERQLLRLDEALATAGERYLMVCLHHHPVPIGSAWMEPLGLDNSEQLFARLDADPRVRAVLWGHIHQYLDQQRGHIRLLASPSTCVQFAVGSDDFATDAQPPGYRWLRLHGDGRVETAVSRLPAGCFVPAAGASGY</sequence>
<evidence type="ECO:0000256" key="2">
    <source>
        <dbReference type="ARBA" id="ARBA00022801"/>
    </source>
</evidence>
<dbReference type="NCBIfam" id="NF008359">
    <property type="entry name" value="PRK11148.1"/>
    <property type="match status" value="1"/>
</dbReference>
<proteinExistence type="inferred from homology"/>
<accession>A0A1H9V4R6</accession>
<comment type="similarity">
    <text evidence="4">Belongs to the cyclic nucleotide phosphodiesterase class-III family.</text>
</comment>
<dbReference type="Pfam" id="PF00149">
    <property type="entry name" value="Metallophos"/>
    <property type="match status" value="1"/>
</dbReference>
<evidence type="ECO:0000256" key="4">
    <source>
        <dbReference type="ARBA" id="ARBA00025742"/>
    </source>
</evidence>
<dbReference type="Proteomes" id="UP000186599">
    <property type="component" value="Unassembled WGS sequence"/>
</dbReference>
<gene>
    <name evidence="7" type="ORF">SAMN04487855_2737</name>
    <name evidence="6" type="ORF">SAMN05216589_2482</name>
</gene>
<evidence type="ECO:0000313" key="6">
    <source>
        <dbReference type="EMBL" id="SES16705.1"/>
    </source>
</evidence>
<evidence type="ECO:0000256" key="1">
    <source>
        <dbReference type="ARBA" id="ARBA00022723"/>
    </source>
</evidence>
<dbReference type="AlphaFoldDB" id="A0A1H9V4R6"/>
<evidence type="ECO:0000313" key="8">
    <source>
        <dbReference type="Proteomes" id="UP000186599"/>
    </source>
</evidence>
<dbReference type="InterPro" id="IPR026575">
    <property type="entry name" value="GpdQ/CpdA-like"/>
</dbReference>
<dbReference type="InterPro" id="IPR004843">
    <property type="entry name" value="Calcineurin-like_PHP"/>
</dbReference>
<organism evidence="6 9">
    <name type="scientific">Halopseudomonas bauzanensis</name>
    <dbReference type="NCBI Taxonomy" id="653930"/>
    <lineage>
        <taxon>Bacteria</taxon>
        <taxon>Pseudomonadati</taxon>
        <taxon>Pseudomonadota</taxon>
        <taxon>Gammaproteobacteria</taxon>
        <taxon>Pseudomonadales</taxon>
        <taxon>Pseudomonadaceae</taxon>
        <taxon>Halopseudomonas</taxon>
    </lineage>
</organism>
<dbReference type="EMBL" id="FOGN01000005">
    <property type="protein sequence ID" value="SES16705.1"/>
    <property type="molecule type" value="Genomic_DNA"/>
</dbReference>
<reference evidence="8 9" key="1">
    <citation type="submission" date="2016-10" db="EMBL/GenBank/DDBJ databases">
        <authorList>
            <person name="de Groot N.N."/>
        </authorList>
    </citation>
    <scope>NUCLEOTIDE SEQUENCE [LARGE SCALE GENOMIC DNA]</scope>
    <source>
        <strain evidence="7 8">CGMCC 1.9095</strain>
        <strain evidence="6 9">DSM 22558</strain>
    </source>
</reference>
<dbReference type="InterPro" id="IPR050884">
    <property type="entry name" value="CNP_phosphodiesterase-III"/>
</dbReference>
<keyword evidence="2" id="KW-0378">Hydrolase</keyword>
<protein>
    <submittedName>
        <fullName evidence="6">Icc protein</fullName>
    </submittedName>
</protein>
<dbReference type="Gene3D" id="3.60.21.10">
    <property type="match status" value="1"/>
</dbReference>
<evidence type="ECO:0000256" key="3">
    <source>
        <dbReference type="ARBA" id="ARBA00023004"/>
    </source>
</evidence>
<evidence type="ECO:0000313" key="9">
    <source>
        <dbReference type="Proteomes" id="UP000186904"/>
    </source>
</evidence>
<keyword evidence="3" id="KW-0408">Iron</keyword>
<dbReference type="PANTHER" id="PTHR42988">
    <property type="entry name" value="PHOSPHOHYDROLASE"/>
    <property type="match status" value="1"/>
</dbReference>
<name>A0A1H9V4R6_9GAMM</name>
<dbReference type="PANTHER" id="PTHR42988:SF2">
    <property type="entry name" value="CYCLIC NUCLEOTIDE PHOSPHODIESTERASE CBUA0032-RELATED"/>
    <property type="match status" value="1"/>
</dbReference>
<dbReference type="CDD" id="cd07402">
    <property type="entry name" value="MPP_GpdQ"/>
    <property type="match status" value="1"/>
</dbReference>
<feature type="domain" description="Calcineurin-like phosphoesterase" evidence="5">
    <location>
        <begin position="29"/>
        <end position="217"/>
    </location>
</feature>
<dbReference type="GO" id="GO:0046872">
    <property type="term" value="F:metal ion binding"/>
    <property type="evidence" value="ECO:0007669"/>
    <property type="project" value="UniProtKB-KW"/>
</dbReference>
<dbReference type="InterPro" id="IPR029052">
    <property type="entry name" value="Metallo-depent_PP-like"/>
</dbReference>
<keyword evidence="1" id="KW-0479">Metal-binding</keyword>
<dbReference type="GO" id="GO:0004112">
    <property type="term" value="F:cyclic-nucleotide phosphodiesterase activity"/>
    <property type="evidence" value="ECO:0007669"/>
    <property type="project" value="InterPro"/>
</dbReference>
<dbReference type="STRING" id="653930.SAMN05216589_2482"/>
<dbReference type="Proteomes" id="UP000186904">
    <property type="component" value="Unassembled WGS sequence"/>
</dbReference>